<dbReference type="InterPro" id="IPR001296">
    <property type="entry name" value="Glyco_trans_1"/>
</dbReference>
<evidence type="ECO:0000313" key="6">
    <source>
        <dbReference type="Proteomes" id="UP001596142"/>
    </source>
</evidence>
<feature type="domain" description="Glycosyl transferase family 1" evidence="3">
    <location>
        <begin position="223"/>
        <end position="377"/>
    </location>
</feature>
<evidence type="ECO:0000256" key="1">
    <source>
        <dbReference type="ARBA" id="ARBA00022676"/>
    </source>
</evidence>
<name>A0ABW0YGB7_9BACI</name>
<dbReference type="EMBL" id="JBHSOZ010000002">
    <property type="protein sequence ID" value="MFC5711475.1"/>
    <property type="molecule type" value="Genomic_DNA"/>
</dbReference>
<proteinExistence type="predicted"/>
<protein>
    <submittedName>
        <fullName evidence="5">Glycosyltransferase</fullName>
        <ecNumber evidence="5">2.4.-.-</ecNumber>
    </submittedName>
</protein>
<dbReference type="SUPFAM" id="SSF53756">
    <property type="entry name" value="UDP-Glycosyltransferase/glycogen phosphorylase"/>
    <property type="match status" value="1"/>
</dbReference>
<dbReference type="Pfam" id="PF13439">
    <property type="entry name" value="Glyco_transf_4"/>
    <property type="match status" value="1"/>
</dbReference>
<accession>A0ABW0YGB7</accession>
<keyword evidence="6" id="KW-1185">Reference proteome</keyword>
<keyword evidence="1 5" id="KW-0328">Glycosyltransferase</keyword>
<organism evidence="5 6">
    <name type="scientific">Thalassorhabdus alkalitolerans</name>
    <dbReference type="NCBI Taxonomy" id="2282697"/>
    <lineage>
        <taxon>Bacteria</taxon>
        <taxon>Bacillati</taxon>
        <taxon>Bacillota</taxon>
        <taxon>Bacilli</taxon>
        <taxon>Bacillales</taxon>
        <taxon>Bacillaceae</taxon>
        <taxon>Thalassorhabdus</taxon>
    </lineage>
</organism>
<comment type="caution">
    <text evidence="5">The sequence shown here is derived from an EMBL/GenBank/DDBJ whole genome shotgun (WGS) entry which is preliminary data.</text>
</comment>
<gene>
    <name evidence="5" type="ORF">ACFPU1_01630</name>
</gene>
<dbReference type="RefSeq" id="WP_385937785.1">
    <property type="nucleotide sequence ID" value="NZ_JBHSOZ010000002.1"/>
</dbReference>
<dbReference type="EC" id="2.4.-.-" evidence="5"/>
<feature type="domain" description="Glycosyltransferase subfamily 4-like N-terminal" evidence="4">
    <location>
        <begin position="17"/>
        <end position="195"/>
    </location>
</feature>
<dbReference type="Pfam" id="PF00534">
    <property type="entry name" value="Glycos_transf_1"/>
    <property type="match status" value="1"/>
</dbReference>
<dbReference type="GO" id="GO:0016757">
    <property type="term" value="F:glycosyltransferase activity"/>
    <property type="evidence" value="ECO:0007669"/>
    <property type="project" value="UniProtKB-KW"/>
</dbReference>
<evidence type="ECO:0000313" key="5">
    <source>
        <dbReference type="EMBL" id="MFC5711475.1"/>
    </source>
</evidence>
<evidence type="ECO:0000259" key="4">
    <source>
        <dbReference type="Pfam" id="PF13439"/>
    </source>
</evidence>
<sequence>MNVLMLLFKDLHNDARVVREANALAKKGYIVHIACLQEYDHEPKEELHENVYVNRIPILSKKAKKSLGGYKPSQTRKKTSLAFKIIRSPYIKLAKDFTGYGEFYRKILKSYNQMNFKVVHCHDLNTLPTGYYLSRKFQAKLIFDAHELFNEMSGRNELDRTIGYKLEEYFLPKADQVITVNPFMEEEMKKKYGNFPSTILQNTPEDIVEEEGRAVPDLRSLYGLSKNDILLIYQGGLSQQRGLDLCIEALRDLPNEYKMVYIGDGPLKESLKAKAEEEKVNDRFFLHEKVPAKDLLLYTKQADVGLVMYENLSKNNYYSTPNKIFEYMLAGIPAVASNHPGKSYIVTEEGTGVCTSEDAHSIAEAVMNIMEDYEHYKSTCLRKKSRFTWEVEQDKLVSLYKTLTK</sequence>
<keyword evidence="2 5" id="KW-0808">Transferase</keyword>
<dbReference type="PANTHER" id="PTHR12526">
    <property type="entry name" value="GLYCOSYLTRANSFERASE"/>
    <property type="match status" value="1"/>
</dbReference>
<dbReference type="InterPro" id="IPR028098">
    <property type="entry name" value="Glyco_trans_4-like_N"/>
</dbReference>
<reference evidence="6" key="1">
    <citation type="journal article" date="2019" name="Int. J. Syst. Evol. Microbiol.">
        <title>The Global Catalogue of Microorganisms (GCM) 10K type strain sequencing project: providing services to taxonomists for standard genome sequencing and annotation.</title>
        <authorList>
            <consortium name="The Broad Institute Genomics Platform"/>
            <consortium name="The Broad Institute Genome Sequencing Center for Infectious Disease"/>
            <person name="Wu L."/>
            <person name="Ma J."/>
        </authorList>
    </citation>
    <scope>NUCLEOTIDE SEQUENCE [LARGE SCALE GENOMIC DNA]</scope>
    <source>
        <strain evidence="6">CECT 7184</strain>
    </source>
</reference>
<evidence type="ECO:0000256" key="2">
    <source>
        <dbReference type="ARBA" id="ARBA00022679"/>
    </source>
</evidence>
<evidence type="ECO:0000259" key="3">
    <source>
        <dbReference type="Pfam" id="PF00534"/>
    </source>
</evidence>
<dbReference type="Proteomes" id="UP001596142">
    <property type="component" value="Unassembled WGS sequence"/>
</dbReference>
<dbReference type="PANTHER" id="PTHR12526:SF629">
    <property type="entry name" value="TEICHURONIC ACID BIOSYNTHESIS GLYCOSYLTRANSFERASE TUAH-RELATED"/>
    <property type="match status" value="1"/>
</dbReference>
<dbReference type="Gene3D" id="3.40.50.2000">
    <property type="entry name" value="Glycogen Phosphorylase B"/>
    <property type="match status" value="2"/>
</dbReference>